<evidence type="ECO:0000313" key="1">
    <source>
        <dbReference type="EMBL" id="CCI11269.1"/>
    </source>
</evidence>
<sequence>MDRIFGRLSSWCSKAFSASHLKKKNHIFESVSIICEFYRSWTRSPQQCTFPALSSAWLFVQYAILYCHLRILNAQFLKGVTFVKLILSKIKTVLQRYGWEWQECMVCALPRTMMLDKSKLYPNEGGKKWALEIRRPETNTPLIKNDVTSVDFTLLDGVFATHVYMSETKDPFEINLKCGVTFEIKRDEIRLSENDGGLTIGYSQLMRHEAQFIKIGADLYIDLAKQASSVELISHTQ</sequence>
<gene>
    <name evidence="1" type="ORF">BN9_126760</name>
</gene>
<protein>
    <submittedName>
        <fullName evidence="1">Uncharacterized protein</fullName>
    </submittedName>
</protein>
<proteinExistence type="predicted"/>
<keyword evidence="2" id="KW-1185">Reference proteome</keyword>
<organism evidence="1 2">
    <name type="scientific">Albugo candida</name>
    <dbReference type="NCBI Taxonomy" id="65357"/>
    <lineage>
        <taxon>Eukaryota</taxon>
        <taxon>Sar</taxon>
        <taxon>Stramenopiles</taxon>
        <taxon>Oomycota</taxon>
        <taxon>Peronosporomycetes</taxon>
        <taxon>Albuginales</taxon>
        <taxon>Albuginaceae</taxon>
        <taxon>Albugo</taxon>
    </lineage>
</organism>
<evidence type="ECO:0000313" key="2">
    <source>
        <dbReference type="Proteomes" id="UP000053237"/>
    </source>
</evidence>
<dbReference type="Proteomes" id="UP000053237">
    <property type="component" value="Unassembled WGS sequence"/>
</dbReference>
<accession>A0A024FX75</accession>
<dbReference type="InParanoid" id="A0A024FX75"/>
<dbReference type="AlphaFoldDB" id="A0A024FX75"/>
<comment type="caution">
    <text evidence="1">The sequence shown here is derived from an EMBL/GenBank/DDBJ whole genome shotgun (WGS) entry which is preliminary data.</text>
</comment>
<reference evidence="1 2" key="1">
    <citation type="submission" date="2012-05" db="EMBL/GenBank/DDBJ databases">
        <title>Recombination and specialization in a pathogen metapopulation.</title>
        <authorList>
            <person name="Gardiner A."/>
            <person name="Kemen E."/>
            <person name="Schultz-Larsen T."/>
            <person name="MacLean D."/>
            <person name="Van Oosterhout C."/>
            <person name="Jones J.D.G."/>
        </authorList>
    </citation>
    <scope>NUCLEOTIDE SEQUENCE [LARGE SCALE GENOMIC DNA]</scope>
    <source>
        <strain evidence="1 2">Ac Nc2</strain>
    </source>
</reference>
<name>A0A024FX75_9STRA</name>
<dbReference type="EMBL" id="CAIX01000898">
    <property type="protein sequence ID" value="CCI11269.1"/>
    <property type="molecule type" value="Genomic_DNA"/>
</dbReference>